<name>A0A379YMH8_SERMA</name>
<dbReference type="Gene3D" id="3.40.50.300">
    <property type="entry name" value="P-loop containing nucleotide triphosphate hydrolases"/>
    <property type="match status" value="1"/>
</dbReference>
<dbReference type="InterPro" id="IPR027417">
    <property type="entry name" value="P-loop_NTPase"/>
</dbReference>
<protein>
    <submittedName>
        <fullName evidence="3">L-cystine import ATP-binding protein TcyN</fullName>
        <ecNumber evidence="3">3.6.3.-</ecNumber>
    </submittedName>
</protein>
<dbReference type="EMBL" id="UGYK01000002">
    <property type="protein sequence ID" value="SUI46575.1"/>
    <property type="molecule type" value="Genomic_DNA"/>
</dbReference>
<dbReference type="SUPFAM" id="SSF52540">
    <property type="entry name" value="P-loop containing nucleoside triphosphate hydrolases"/>
    <property type="match status" value="1"/>
</dbReference>
<sequence length="64" mass="6689">MIELSVENLHLTYGDNPVLKGVSMDLKRGEVVSLLGPSGSGKTTAAAGGGRAGETEPRADRHRQ</sequence>
<dbReference type="PANTHER" id="PTHR43038:SF7">
    <property type="entry name" value="ABC TRANSPORT SYSTEM ATP-BINDING PROTEIN"/>
    <property type="match status" value="1"/>
</dbReference>
<gene>
    <name evidence="3" type="primary">tcyN</name>
    <name evidence="3" type="ORF">NCTC10211_02044</name>
</gene>
<accession>A0A379YMH8</accession>
<dbReference type="GO" id="GO:0005524">
    <property type="term" value="F:ATP binding"/>
    <property type="evidence" value="ECO:0007669"/>
    <property type="project" value="UniProtKB-KW"/>
</dbReference>
<feature type="region of interest" description="Disordered" evidence="1">
    <location>
        <begin position="35"/>
        <end position="64"/>
    </location>
</feature>
<proteinExistence type="predicted"/>
<keyword evidence="3" id="KW-0067">ATP-binding</keyword>
<keyword evidence="3" id="KW-0378">Hydrolase</keyword>
<dbReference type="AlphaFoldDB" id="A0A379YMH8"/>
<dbReference type="GO" id="GO:0016887">
    <property type="term" value="F:ATP hydrolysis activity"/>
    <property type="evidence" value="ECO:0007669"/>
    <property type="project" value="InterPro"/>
</dbReference>
<dbReference type="PANTHER" id="PTHR43038">
    <property type="entry name" value="ATP-BINDING CASSETTE, SUB-FAMILY H, MEMBER 1"/>
    <property type="match status" value="1"/>
</dbReference>
<dbReference type="Proteomes" id="UP000254765">
    <property type="component" value="Unassembled WGS sequence"/>
</dbReference>
<dbReference type="EC" id="3.6.3.-" evidence="3"/>
<feature type="domain" description="ABC transporter" evidence="2">
    <location>
        <begin position="19"/>
        <end position="45"/>
    </location>
</feature>
<evidence type="ECO:0000256" key="1">
    <source>
        <dbReference type="SAM" id="MobiDB-lite"/>
    </source>
</evidence>
<keyword evidence="3" id="KW-0547">Nucleotide-binding</keyword>
<organism evidence="3 4">
    <name type="scientific">Serratia marcescens</name>
    <dbReference type="NCBI Taxonomy" id="615"/>
    <lineage>
        <taxon>Bacteria</taxon>
        <taxon>Pseudomonadati</taxon>
        <taxon>Pseudomonadota</taxon>
        <taxon>Gammaproteobacteria</taxon>
        <taxon>Enterobacterales</taxon>
        <taxon>Yersiniaceae</taxon>
        <taxon>Serratia</taxon>
    </lineage>
</organism>
<reference evidence="3 4" key="1">
    <citation type="submission" date="2018-06" db="EMBL/GenBank/DDBJ databases">
        <authorList>
            <consortium name="Pathogen Informatics"/>
            <person name="Doyle S."/>
        </authorList>
    </citation>
    <scope>NUCLEOTIDE SEQUENCE [LARGE SCALE GENOMIC DNA]</scope>
    <source>
        <strain evidence="3 4">NCTC10211</strain>
    </source>
</reference>
<feature type="compositionally biased region" description="Basic and acidic residues" evidence="1">
    <location>
        <begin position="53"/>
        <end position="64"/>
    </location>
</feature>
<feature type="compositionally biased region" description="Low complexity" evidence="1">
    <location>
        <begin position="36"/>
        <end position="46"/>
    </location>
</feature>
<dbReference type="Pfam" id="PF00005">
    <property type="entry name" value="ABC_tran"/>
    <property type="match status" value="1"/>
</dbReference>
<evidence type="ECO:0000259" key="2">
    <source>
        <dbReference type="Pfam" id="PF00005"/>
    </source>
</evidence>
<evidence type="ECO:0000313" key="3">
    <source>
        <dbReference type="EMBL" id="SUI46575.1"/>
    </source>
</evidence>
<dbReference type="InterPro" id="IPR003439">
    <property type="entry name" value="ABC_transporter-like_ATP-bd"/>
</dbReference>
<evidence type="ECO:0000313" key="4">
    <source>
        <dbReference type="Proteomes" id="UP000254765"/>
    </source>
</evidence>